<dbReference type="InterPro" id="IPR022105">
    <property type="entry name" value="DUF3645"/>
</dbReference>
<accession>A0AAD5RFA9</accession>
<evidence type="ECO:0000259" key="9">
    <source>
        <dbReference type="Pfam" id="PF12359"/>
    </source>
</evidence>
<evidence type="ECO:0000259" key="10">
    <source>
        <dbReference type="Pfam" id="PF20255"/>
    </source>
</evidence>
<dbReference type="Pfam" id="PF12359">
    <property type="entry name" value="DUF3645"/>
    <property type="match status" value="1"/>
</dbReference>
<gene>
    <name evidence="11" type="ORF">MKZ38_000327</name>
</gene>
<dbReference type="GO" id="GO:0004843">
    <property type="term" value="F:cysteine-type deubiquitinase activity"/>
    <property type="evidence" value="ECO:0007669"/>
    <property type="project" value="UniProtKB-EC"/>
</dbReference>
<evidence type="ECO:0000256" key="3">
    <source>
        <dbReference type="ARBA" id="ARBA00022670"/>
    </source>
</evidence>
<dbReference type="InterPro" id="IPR051346">
    <property type="entry name" value="OTU_Deubiquitinase"/>
</dbReference>
<sequence length="3152" mass="352812">MASLEAVYNHVVLPPKLPGHQDESIDDANHAQLGSLSAAPSEPVTALTKDVSRRNRCWKHSTIWNLMACSSSTSWSRTRPSSFDAKQGKYSFPQTIYRAAKIKISDLKPNSRSGGRDAIIFEAFEASPSSVNVLAAEGVLLWDFPGRAAELPLEEFSSESFQHCLAQFLELASIESLQRFAAHSVKADVFVIEARGTTDPALVTQMLMPLLESLGAPASVPVLRKRIRDDVNIQGAKLPWRRLPFWLVLRVATQRHLRLAVGDEAGQACYKFLICTLLAQILEDSTAQLTPEQIITARAKLCRRLAKLEMDRAASACSAFDELFVSTGPLLEGSIEKATAEVEAAWSSFKKENTRPVSRLPRHADEVALRLSLRNSGTYLDDLLRPQTARQNIPSAPLDLAGVNDDATTKESDISTQRYFDLSELESRIEQGRQSVPDSGGSCEYRCRELANSIANLFTEVGTAYDSNPEQMSLFILNVFDMWVEMDECAVKTCPLLAKFHPVFDPGLLDVVQAPTRSSMRRLLRIQNHLQARCEMCRFPDKTILSPLDDDCFAAQYLEESDRLQDLRRRVDVASKRCRSQKEREWRAACSKYDNLSEKISARTCVCSFYRDGTRDVRGCTKCWHWRTRKKLQISIHEEFLPGAAGQKAGVLFELGMPKYLERYRNVTWKIVRDLAHPGGPAPSKPPVLLLKDCAQLKPFADGLSASSGISLASSKKSFLQTHFKAVKMKVDLHNILFPMGALFSLYDAESGTWLHRLNKPLTLQHLCGVHVPRGLQDSVLPPSEHPPRDVDGPSSYEIVASQTNCPSKMTIHEFMAYQRLFSGKARRWFTILVELGSSNLNFSSEDTMHVLGQLAVQAGPRDGREPLRVAHAVFEDDSFCRRLAEQINTRLRGLLSNWRESHCMELLITLSLRLFALAPSTHRKSAEGMLKAARRATCEWISLLRREVRNATEADAAERAATYGLWAALLCRRTFATFVEQGGRSPLGPEDLCAYFQASIALRENLITNVEKLPQTLKNLLVRDAKLAHGLEDLIALSANSCPGSLEAAITMSWSGSGDSAGRTFSPWKFLPSPNNSWLASVITTTAHRFASYQVVHFNFVQGHLLVDGNPLGKLPLSIRNSEAVRELFGNQHLLTYSSSLPDMTHMLATEIQGHQIHFGIRGDSVVIRAVTRHGLLEYVPPRVFSMMNDGFDLPTSLVDNCVQWLNLHSKRIEFRRKPVIWKTRKQDWILDVPNRQARRARVLLVDPHSDLFRRVARLFRHFEVPERLTAFQPLMGTLSLELRHLELSFFVNRDSLFECRELRAEIDPDQDAGTMYGLDSKIVLRDVDNKGRRSLIVPLSAPTWRRHGVHIAVRACGSSNYGRFEIDNILGRLSCPPEPVLLYSKALLHALTSFALPDPLTGRTGTEEAIHILKSGSSQPWTPLGDMPARILQTLGKLSPGREYYPRDKRCLQTVDWSENLTATIQHDVLESIVEQILNKSDRLEAFASNRDDEVSTRSPSHLRKRGESQRLLYERGGSDWEGSLTCRDVRYESRCRDLSLSQAANVCQIVGLIRKRPFKIHVKRGIEAGLRHWKFIGGFLDPGNPAPVCMSDLVDSDLSEQWGALINFCKSTDLENPYPLIFRLSALSFGPDPNMDMIRVLVAFGCLEELRALPTPPYPSFVELKTSRCPTAEMLEGFIASAYVAFTCATPKKKVRQSRENHRLLCEAEGRRLARFVAEQWPTSRPLVEGFRSSVIDVDLALDKLLPEWDRVYRNHALVEYTREAQKILDCYKGRQEMSTVGDVALNGPMMHRATRDAVVPSLSRHLLTKCGPLPGGLLSPSLGGVVANDALPRLGSGSAAFGGAPVSRASATSPSEAGELGRILDLFIKSPDRLRREYGLDLKTSLAALEHVGDGQASLHRAPPSLPAINDGIERASAAINRHFGSLAAAFSAADCRFKWLRLGNMWPCITPVTTLELLRSTSGNVFGENMKEALVSYALLATYLQRLERMAQAHLRREEPKLDAEWRNGGHENWVPFDFPDWLLIEIDSNLLIRSEQVDVALAIILPPSGSNSVLQMNMGQGKTSCIVPMAMALLASKTQLPRLIVPKALLLQTAQMVQSRLGGLVGREVRSISFSRQTPTTPTMLRLYSEIHQEVLGLHGLILATPDHILSFKLSGLQKVADSKMDAAQEMIRIQSWLTNTCRDVLDESDFTLGARTQLIYPSGPQTHVDGHPHRWEVAQSLLHLVEDGLPSLRSRFPRSIEVVRRQRGFPIVHFLNEDVENELHRRIINTVCSGRSSFLRFARPSTVKQRRDMERLLCDEILDKAALDRSLRIFADQESAPKMLLLIRGLVLNRILLLCLKKRWNVQYGLHPDRPPVAVPFEAKGVPSERAEFGHPDVAIIFTCLAFYYSGLTLDQFSQALQHVLNSDDPATEYDRWTQGCDALPDALHHWNAINAADKGQVEELWHHLRLERTVLGYYMNRFVFPVHAKQFGIKLQASAWDLPLFHQSDWEGEGREPRARTSGFSGTNDNKIMLPLTIQQDDLPSLRQTNAEVLTYLLQNRNRGYQVASLRGRRMTEDELLKTIATAEIRVLIDAGAYILEMDNPTLAEAWLKFDTRAKAAVFFGADNRAWVKYRGESKTVPLMATPLADNLEECLVYLDEAHTRGTDLKLPKKARGALTLALGQTKDHTVQAAMRLRQLGTTQSVTFYAPPEVHQSILDVCKPRLQDAIRSAHVIEWLLEQTCRANEQLQNLYIAQGADFCRRTNAQWENPSFTTDRAQRQAFLGIIQQPERQTLEQQYGAAAASRSLLPSEISFAKLREFMEDLGRQRRAADGQALGIQSSALEEVEQEREVEMQIEEIRQAEKPEKYEALAFPGLHSSVLSFVETGSLRGREGYMQAFSALGDTEIGRKYGVCDTGSRFFVSTEFTRTVLASNFSGNRHLSDDDSLQRPVEWILWSPSAETALVIIPEEAELLIPVIRKAGNRAKTHLVAHAAPVTKSMLHFNDLSFCALPSLPAGRSVPAWLSRELGIFSGRLYVGFAEYALLTTYLEVSMGIGESSDSPLPPPNRELMPVHGDRGRMFATNPAGFLAEWLTLRRKAQDIMHTPMGYICQGRPLHENHPFFLARPCEGQETIEPAVESAGAGSDVDASEDESLEAETSNG</sequence>
<comment type="catalytic activity">
    <reaction evidence="1">
        <text>Thiol-dependent hydrolysis of ester, thioester, amide, peptide and isopeptide bonds formed by the C-terminal Gly of ubiquitin (a 76-residue protein attached to proteins as an intracellular targeting signal).</text>
        <dbReference type="EC" id="3.4.19.12"/>
    </reaction>
</comment>
<evidence type="ECO:0000256" key="4">
    <source>
        <dbReference type="ARBA" id="ARBA00022786"/>
    </source>
</evidence>
<dbReference type="GO" id="GO:0006508">
    <property type="term" value="P:proteolysis"/>
    <property type="evidence" value="ECO:0007669"/>
    <property type="project" value="UniProtKB-KW"/>
</dbReference>
<evidence type="ECO:0000313" key="12">
    <source>
        <dbReference type="Proteomes" id="UP001201980"/>
    </source>
</evidence>
<keyword evidence="12" id="KW-1185">Reference proteome</keyword>
<dbReference type="EC" id="3.4.19.12" evidence="2"/>
<dbReference type="Pfam" id="PF20255">
    <property type="entry name" value="DUF6606"/>
    <property type="match status" value="1"/>
</dbReference>
<comment type="caution">
    <text evidence="11">The sequence shown here is derived from an EMBL/GenBank/DDBJ whole genome shotgun (WGS) entry which is preliminary data.</text>
</comment>
<dbReference type="InterPro" id="IPR046541">
    <property type="entry name" value="DUF6606"/>
</dbReference>
<dbReference type="Proteomes" id="UP001201980">
    <property type="component" value="Unassembled WGS sequence"/>
</dbReference>
<keyword evidence="6" id="KW-0788">Thiol protease</keyword>
<evidence type="ECO:0000313" key="11">
    <source>
        <dbReference type="EMBL" id="KAJ2891475.1"/>
    </source>
</evidence>
<dbReference type="InterPro" id="IPR022099">
    <property type="entry name" value="DUF3638"/>
</dbReference>
<feature type="domain" description="DUF6606" evidence="10">
    <location>
        <begin position="8"/>
        <end position="283"/>
    </location>
</feature>
<dbReference type="Pfam" id="PF12340">
    <property type="entry name" value="DUF3638"/>
    <property type="match status" value="1"/>
</dbReference>
<feature type="region of interest" description="Disordered" evidence="7">
    <location>
        <begin position="3123"/>
        <end position="3152"/>
    </location>
</feature>
<dbReference type="PANTHER" id="PTHR13367">
    <property type="entry name" value="UBIQUITIN THIOESTERASE"/>
    <property type="match status" value="1"/>
</dbReference>
<keyword evidence="3" id="KW-0645">Protease</keyword>
<name>A0AAD5RFA9_9PEZI</name>
<proteinExistence type="predicted"/>
<protein>
    <recommendedName>
        <fullName evidence="2">ubiquitinyl hydrolase 1</fullName>
        <ecNumber evidence="2">3.4.19.12</ecNumber>
    </recommendedName>
</protein>
<evidence type="ECO:0000256" key="5">
    <source>
        <dbReference type="ARBA" id="ARBA00022801"/>
    </source>
</evidence>
<organism evidence="11 12">
    <name type="scientific">Zalerion maritima</name>
    <dbReference type="NCBI Taxonomy" id="339359"/>
    <lineage>
        <taxon>Eukaryota</taxon>
        <taxon>Fungi</taxon>
        <taxon>Dikarya</taxon>
        <taxon>Ascomycota</taxon>
        <taxon>Pezizomycotina</taxon>
        <taxon>Sordariomycetes</taxon>
        <taxon>Lulworthiomycetidae</taxon>
        <taxon>Lulworthiales</taxon>
        <taxon>Lulworthiaceae</taxon>
        <taxon>Zalerion</taxon>
    </lineage>
</organism>
<evidence type="ECO:0000256" key="6">
    <source>
        <dbReference type="ARBA" id="ARBA00022807"/>
    </source>
</evidence>
<feature type="region of interest" description="Disordered" evidence="7">
    <location>
        <begin position="1492"/>
        <end position="1511"/>
    </location>
</feature>
<evidence type="ECO:0000259" key="8">
    <source>
        <dbReference type="Pfam" id="PF12340"/>
    </source>
</evidence>
<evidence type="ECO:0000256" key="1">
    <source>
        <dbReference type="ARBA" id="ARBA00000707"/>
    </source>
</evidence>
<dbReference type="EMBL" id="JAKWBI020001083">
    <property type="protein sequence ID" value="KAJ2891475.1"/>
    <property type="molecule type" value="Genomic_DNA"/>
</dbReference>
<keyword evidence="5" id="KW-0378">Hydrolase</keyword>
<evidence type="ECO:0000256" key="2">
    <source>
        <dbReference type="ARBA" id="ARBA00012759"/>
    </source>
</evidence>
<keyword evidence="4" id="KW-0833">Ubl conjugation pathway</keyword>
<feature type="domain" description="DUF3645" evidence="9">
    <location>
        <begin position="2358"/>
        <end position="2390"/>
    </location>
</feature>
<feature type="domain" description="DUF3638" evidence="8">
    <location>
        <begin position="2016"/>
        <end position="2238"/>
    </location>
</feature>
<reference evidence="11" key="1">
    <citation type="submission" date="2022-07" db="EMBL/GenBank/DDBJ databases">
        <title>Draft genome sequence of Zalerion maritima ATCC 34329, a (micro)plastics degrading marine fungus.</title>
        <authorList>
            <person name="Paco A."/>
            <person name="Goncalves M.F.M."/>
            <person name="Rocha-Santos T.A.P."/>
            <person name="Alves A."/>
        </authorList>
    </citation>
    <scope>NUCLEOTIDE SEQUENCE</scope>
    <source>
        <strain evidence="11">ATCC 34329</strain>
    </source>
</reference>
<dbReference type="PANTHER" id="PTHR13367:SF33">
    <property type="entry name" value="P-LOOP CONTAINING NUCLEOSIDE TRIPHOSPHATE HYDROLASE PROTEIN"/>
    <property type="match status" value="1"/>
</dbReference>
<evidence type="ECO:0000256" key="7">
    <source>
        <dbReference type="SAM" id="MobiDB-lite"/>
    </source>
</evidence>